<dbReference type="CDD" id="cd17324">
    <property type="entry name" value="MFS_NepI_like"/>
    <property type="match status" value="1"/>
</dbReference>
<dbReference type="SUPFAM" id="SSF103473">
    <property type="entry name" value="MFS general substrate transporter"/>
    <property type="match status" value="1"/>
</dbReference>
<keyword evidence="4 5" id="KW-0472">Membrane</keyword>
<evidence type="ECO:0000256" key="1">
    <source>
        <dbReference type="ARBA" id="ARBA00004651"/>
    </source>
</evidence>
<evidence type="ECO:0000256" key="5">
    <source>
        <dbReference type="SAM" id="Phobius"/>
    </source>
</evidence>
<dbReference type="RefSeq" id="WP_246122523.1">
    <property type="nucleotide sequence ID" value="NZ_VFPH01000002.1"/>
</dbReference>
<evidence type="ECO:0000256" key="2">
    <source>
        <dbReference type="ARBA" id="ARBA00022692"/>
    </source>
</evidence>
<dbReference type="EMBL" id="VFPH01000002">
    <property type="protein sequence ID" value="TQM38943.1"/>
    <property type="molecule type" value="Genomic_DNA"/>
</dbReference>
<feature type="transmembrane region" description="Helical" evidence="5">
    <location>
        <begin position="83"/>
        <end position="101"/>
    </location>
</feature>
<keyword evidence="2 5" id="KW-0812">Transmembrane</keyword>
<feature type="transmembrane region" description="Helical" evidence="5">
    <location>
        <begin position="221"/>
        <end position="242"/>
    </location>
</feature>
<feature type="transmembrane region" description="Helical" evidence="5">
    <location>
        <begin position="306"/>
        <end position="324"/>
    </location>
</feature>
<comment type="subcellular location">
    <subcellularLocation>
        <location evidence="1">Cell membrane</location>
        <topology evidence="1">Multi-pass membrane protein</topology>
    </subcellularLocation>
</comment>
<dbReference type="GO" id="GO:0005886">
    <property type="term" value="C:plasma membrane"/>
    <property type="evidence" value="ECO:0007669"/>
    <property type="project" value="UniProtKB-SubCell"/>
</dbReference>
<gene>
    <name evidence="7" type="ORF">FB388_6194</name>
</gene>
<evidence type="ECO:0000259" key="6">
    <source>
        <dbReference type="PROSITE" id="PS50850"/>
    </source>
</evidence>
<dbReference type="InterPro" id="IPR020846">
    <property type="entry name" value="MFS_dom"/>
</dbReference>
<evidence type="ECO:0000256" key="4">
    <source>
        <dbReference type="ARBA" id="ARBA00023136"/>
    </source>
</evidence>
<organism evidence="7 8">
    <name type="scientific">Pseudonocardia cypriaca</name>
    <dbReference type="NCBI Taxonomy" id="882449"/>
    <lineage>
        <taxon>Bacteria</taxon>
        <taxon>Bacillati</taxon>
        <taxon>Actinomycetota</taxon>
        <taxon>Actinomycetes</taxon>
        <taxon>Pseudonocardiales</taxon>
        <taxon>Pseudonocardiaceae</taxon>
        <taxon>Pseudonocardia</taxon>
    </lineage>
</organism>
<dbReference type="InterPro" id="IPR011701">
    <property type="entry name" value="MFS"/>
</dbReference>
<sequence length="399" mass="40964">MDGRQVAIAAPVLPRGTALLIAAAAGNAVAALYFAPPLLADMAGDLGMSRATIGIVTTVTQVGYGLGLLLLVPLGDLLDRRRLVRAQALLSALALVAVAFAPTGPALLAALAVVGALAVLAQVLIAYAASAANPAQRGRIVGIVTSGIVLGILLARTVAGAMADLAGWRSVYLTSAAATLVITTLLVRALPRHTGGRQRVSYARLIGSVFRLFVEVRVLRIRAVLALLGFTAFTVLLTPMVLPLSAPPFSLSTTEIGLFGLSGIAGVLGAARAGRLADRGHAQRATGIGLALMLASWPVIGLLPWSLWGLIIGVLVFDFGLQAVHVANQSLTLRARPAAQSRLTAAYMVFYSIGSATGAITSTVVYASAGWTGVCVLGAAVTCTALLFWALTRHEGATR</sequence>
<feature type="transmembrane region" description="Helical" evidence="5">
    <location>
        <begin position="140"/>
        <end position="159"/>
    </location>
</feature>
<reference evidence="7 8" key="1">
    <citation type="submission" date="2019-06" db="EMBL/GenBank/DDBJ databases">
        <title>Sequencing the genomes of 1000 actinobacteria strains.</title>
        <authorList>
            <person name="Klenk H.-P."/>
        </authorList>
    </citation>
    <scope>NUCLEOTIDE SEQUENCE [LARGE SCALE GENOMIC DNA]</scope>
    <source>
        <strain evidence="7 8">DSM 45511</strain>
    </source>
</reference>
<feature type="transmembrane region" description="Helical" evidence="5">
    <location>
        <begin position="12"/>
        <end position="35"/>
    </location>
</feature>
<dbReference type="PANTHER" id="PTHR42910">
    <property type="entry name" value="TRANSPORTER SCO4007-RELATED"/>
    <property type="match status" value="1"/>
</dbReference>
<protein>
    <submittedName>
        <fullName evidence="7">Putative MFS family arabinose efflux permease</fullName>
    </submittedName>
</protein>
<dbReference type="PROSITE" id="PS50850">
    <property type="entry name" value="MFS"/>
    <property type="match status" value="1"/>
</dbReference>
<feature type="transmembrane region" description="Helical" evidence="5">
    <location>
        <begin position="107"/>
        <end position="128"/>
    </location>
</feature>
<feature type="domain" description="Major facilitator superfamily (MFS) profile" evidence="6">
    <location>
        <begin position="1"/>
        <end position="397"/>
    </location>
</feature>
<evidence type="ECO:0000313" key="8">
    <source>
        <dbReference type="Proteomes" id="UP000319818"/>
    </source>
</evidence>
<feature type="transmembrane region" description="Helical" evidence="5">
    <location>
        <begin position="371"/>
        <end position="391"/>
    </location>
</feature>
<feature type="transmembrane region" description="Helical" evidence="5">
    <location>
        <begin position="171"/>
        <end position="190"/>
    </location>
</feature>
<name>A0A543FYM9_9PSEU</name>
<dbReference type="Pfam" id="PF07690">
    <property type="entry name" value="MFS_1"/>
    <property type="match status" value="1"/>
</dbReference>
<evidence type="ECO:0000256" key="3">
    <source>
        <dbReference type="ARBA" id="ARBA00022989"/>
    </source>
</evidence>
<dbReference type="InterPro" id="IPR036259">
    <property type="entry name" value="MFS_trans_sf"/>
</dbReference>
<dbReference type="GO" id="GO:0022857">
    <property type="term" value="F:transmembrane transporter activity"/>
    <property type="evidence" value="ECO:0007669"/>
    <property type="project" value="InterPro"/>
</dbReference>
<dbReference type="Gene3D" id="1.20.1250.20">
    <property type="entry name" value="MFS general substrate transporter like domains"/>
    <property type="match status" value="1"/>
</dbReference>
<evidence type="ECO:0000313" key="7">
    <source>
        <dbReference type="EMBL" id="TQM38943.1"/>
    </source>
</evidence>
<dbReference type="Proteomes" id="UP000319818">
    <property type="component" value="Unassembled WGS sequence"/>
</dbReference>
<feature type="transmembrane region" description="Helical" evidence="5">
    <location>
        <begin position="248"/>
        <end position="270"/>
    </location>
</feature>
<feature type="transmembrane region" description="Helical" evidence="5">
    <location>
        <begin position="345"/>
        <end position="365"/>
    </location>
</feature>
<accession>A0A543FYM9</accession>
<feature type="transmembrane region" description="Helical" evidence="5">
    <location>
        <begin position="282"/>
        <end position="300"/>
    </location>
</feature>
<proteinExistence type="predicted"/>
<comment type="caution">
    <text evidence="7">The sequence shown here is derived from an EMBL/GenBank/DDBJ whole genome shotgun (WGS) entry which is preliminary data.</text>
</comment>
<dbReference type="AlphaFoldDB" id="A0A543FYM9"/>
<feature type="transmembrane region" description="Helical" evidence="5">
    <location>
        <begin position="47"/>
        <end position="71"/>
    </location>
</feature>
<dbReference type="PANTHER" id="PTHR42910:SF1">
    <property type="entry name" value="MAJOR FACILITATOR SUPERFAMILY (MFS) PROFILE DOMAIN-CONTAINING PROTEIN"/>
    <property type="match status" value="1"/>
</dbReference>
<keyword evidence="8" id="KW-1185">Reference proteome</keyword>
<keyword evidence="3 5" id="KW-1133">Transmembrane helix</keyword>